<evidence type="ECO:0000256" key="2">
    <source>
        <dbReference type="SAM" id="Phobius"/>
    </source>
</evidence>
<gene>
    <name evidence="4" type="ORF">ITX44_38360</name>
</gene>
<dbReference type="CDD" id="cd03392">
    <property type="entry name" value="PAP2_like_2"/>
    <property type="match status" value="1"/>
</dbReference>
<feature type="region of interest" description="Disordered" evidence="1">
    <location>
        <begin position="248"/>
        <end position="299"/>
    </location>
</feature>
<feature type="compositionally biased region" description="Basic and acidic residues" evidence="1">
    <location>
        <begin position="268"/>
        <end position="292"/>
    </location>
</feature>
<dbReference type="RefSeq" id="WP_205364173.1">
    <property type="nucleotide sequence ID" value="NZ_JADKYB010000035.1"/>
</dbReference>
<proteinExistence type="predicted"/>
<reference evidence="4 5" key="1">
    <citation type="submission" date="2021-01" db="EMBL/GenBank/DDBJ databases">
        <title>Streptomyces acididurans sp. nov., isolated from a peat swamp forest soil.</title>
        <authorList>
            <person name="Chantavorakit T."/>
            <person name="Duangmal K."/>
        </authorList>
    </citation>
    <scope>NUCLEOTIDE SEQUENCE [LARGE SCALE GENOMIC DNA]</scope>
    <source>
        <strain evidence="4 5">KK5PA1</strain>
    </source>
</reference>
<feature type="transmembrane region" description="Helical" evidence="2">
    <location>
        <begin position="192"/>
        <end position="211"/>
    </location>
</feature>
<keyword evidence="5" id="KW-1185">Reference proteome</keyword>
<dbReference type="InterPro" id="IPR036938">
    <property type="entry name" value="PAP2/HPO_sf"/>
</dbReference>
<dbReference type="SMART" id="SM00014">
    <property type="entry name" value="acidPPc"/>
    <property type="match status" value="1"/>
</dbReference>
<sequence length="299" mass="31240">MTVRAPWPRLLLPAGFAVAFAVLAWIVLARHGSPYGIDTGPHHWSVAHRPHAAATAARVITHLGTGVFPPIVAVLGGWLAGAAAIGRPGASTYGTDRGRTGDAAAGSGGGAGARFRRGVPLALLAVVVLLVGQLVRTGLMTALHRSRPPMADWAAQASGHAFPSGHTSSSAIAAGLLTWGLLRFLPGRRGRLLAGAWWLVALAVACTRVYLGVHWPTDVLGGWLFAGFWLSATLPFMAYVAARRENGRRRTDGAPDASAPAGPGPSGDEARPERTGRPERTARPARKERPEGSDQTDTP</sequence>
<dbReference type="PANTHER" id="PTHR14969:SF13">
    <property type="entry name" value="AT30094P"/>
    <property type="match status" value="1"/>
</dbReference>
<dbReference type="Proteomes" id="UP000749040">
    <property type="component" value="Unassembled WGS sequence"/>
</dbReference>
<dbReference type="InterPro" id="IPR000326">
    <property type="entry name" value="PAP2/HPO"/>
</dbReference>
<feature type="transmembrane region" description="Helical" evidence="2">
    <location>
        <begin position="164"/>
        <end position="185"/>
    </location>
</feature>
<comment type="caution">
    <text evidence="4">The sequence shown here is derived from an EMBL/GenBank/DDBJ whole genome shotgun (WGS) entry which is preliminary data.</text>
</comment>
<feature type="domain" description="Phosphatidic acid phosphatase type 2/haloperoxidase" evidence="3">
    <location>
        <begin position="122"/>
        <end position="234"/>
    </location>
</feature>
<feature type="transmembrane region" description="Helical" evidence="2">
    <location>
        <begin position="121"/>
        <end position="144"/>
    </location>
</feature>
<dbReference type="SUPFAM" id="SSF48317">
    <property type="entry name" value="Acid phosphatase/Vanadium-dependent haloperoxidase"/>
    <property type="match status" value="1"/>
</dbReference>
<dbReference type="Pfam" id="PF01569">
    <property type="entry name" value="PAP2"/>
    <property type="match status" value="1"/>
</dbReference>
<keyword evidence="2" id="KW-1133">Transmembrane helix</keyword>
<evidence type="ECO:0000313" key="5">
    <source>
        <dbReference type="Proteomes" id="UP000749040"/>
    </source>
</evidence>
<evidence type="ECO:0000313" key="4">
    <source>
        <dbReference type="EMBL" id="MBM9510326.1"/>
    </source>
</evidence>
<keyword evidence="2" id="KW-0812">Transmembrane</keyword>
<name>A0ABS2U6F9_9ACTN</name>
<organism evidence="4 5">
    <name type="scientific">Actinacidiphila acididurans</name>
    <dbReference type="NCBI Taxonomy" id="2784346"/>
    <lineage>
        <taxon>Bacteria</taxon>
        <taxon>Bacillati</taxon>
        <taxon>Actinomycetota</taxon>
        <taxon>Actinomycetes</taxon>
        <taxon>Kitasatosporales</taxon>
        <taxon>Streptomycetaceae</taxon>
        <taxon>Actinacidiphila</taxon>
    </lineage>
</organism>
<dbReference type="PANTHER" id="PTHR14969">
    <property type="entry name" value="SPHINGOSINE-1-PHOSPHATE PHOSPHOHYDROLASE"/>
    <property type="match status" value="1"/>
</dbReference>
<dbReference type="EMBL" id="JADKYB010000035">
    <property type="protein sequence ID" value="MBM9510326.1"/>
    <property type="molecule type" value="Genomic_DNA"/>
</dbReference>
<evidence type="ECO:0000256" key="1">
    <source>
        <dbReference type="SAM" id="MobiDB-lite"/>
    </source>
</evidence>
<evidence type="ECO:0000259" key="3">
    <source>
        <dbReference type="SMART" id="SM00014"/>
    </source>
</evidence>
<feature type="transmembrane region" description="Helical" evidence="2">
    <location>
        <begin position="223"/>
        <end position="242"/>
    </location>
</feature>
<feature type="transmembrane region" description="Helical" evidence="2">
    <location>
        <begin position="67"/>
        <end position="85"/>
    </location>
</feature>
<protein>
    <submittedName>
        <fullName evidence="4">Phosphatase PAP2 family protein</fullName>
    </submittedName>
</protein>
<accession>A0ABS2U6F9</accession>
<dbReference type="Gene3D" id="1.20.144.10">
    <property type="entry name" value="Phosphatidic acid phosphatase type 2/haloperoxidase"/>
    <property type="match status" value="1"/>
</dbReference>
<keyword evidence="2" id="KW-0472">Membrane</keyword>